<feature type="transmembrane region" description="Helical" evidence="9">
    <location>
        <begin position="56"/>
        <end position="77"/>
    </location>
</feature>
<sequence length="338" mass="37111">MKHTHQNDHNERPVHEQRHHHDHDDYEHDHNHDHSHSHNHSHGPGHSHIHTDNKKALLISFLLITGFMLIEVVGGLITHSLALIADAGHMLSDGIALALALFAFKFGEKSASSSKTYGYKRFEIIAAFLNGITLLVISVLIIWEAIQRFAAPPEVASTGMLTIAVLGLIINVIVAVVLMTGGDVKGNLNLRGAFLHVLGDLLGSIGAIAAGLLMMFFGWSIADPIASLLVAVLILVSGYRVTKDSMHVLMEGKPESVNLSDIRSKLLGLPCVVELHDLHSWSITSDYTALTVHLVVSNSADRDLLLKQAKDMLRQEFHIQHSTVQIEGDLKICDERCN</sequence>
<evidence type="ECO:0000313" key="15">
    <source>
        <dbReference type="Proteomes" id="UP001221519"/>
    </source>
</evidence>
<evidence type="ECO:0000256" key="3">
    <source>
        <dbReference type="ARBA" id="ARBA00022448"/>
    </source>
</evidence>
<feature type="transmembrane region" description="Helical" evidence="9">
    <location>
        <begin position="124"/>
        <end position="146"/>
    </location>
</feature>
<feature type="compositionally biased region" description="Basic and acidic residues" evidence="8">
    <location>
        <begin position="22"/>
        <end position="36"/>
    </location>
</feature>
<name>A0AAX3MWT9_9BACL</name>
<dbReference type="Proteomes" id="UP001221519">
    <property type="component" value="Chromosome"/>
</dbReference>
<evidence type="ECO:0000259" key="11">
    <source>
        <dbReference type="Pfam" id="PF16916"/>
    </source>
</evidence>
<dbReference type="Pfam" id="PF16916">
    <property type="entry name" value="ZT_dimer"/>
    <property type="match status" value="1"/>
</dbReference>
<dbReference type="PANTHER" id="PTHR11562">
    <property type="entry name" value="CATION EFFLUX PROTEIN/ ZINC TRANSPORTER"/>
    <property type="match status" value="1"/>
</dbReference>
<dbReference type="EMBL" id="CP118101">
    <property type="protein sequence ID" value="WDH81289.1"/>
    <property type="molecule type" value="Genomic_DNA"/>
</dbReference>
<dbReference type="Pfam" id="PF01545">
    <property type="entry name" value="Cation_efflux"/>
    <property type="match status" value="1"/>
</dbReference>
<evidence type="ECO:0000256" key="6">
    <source>
        <dbReference type="ARBA" id="ARBA00023065"/>
    </source>
</evidence>
<feature type="transmembrane region" description="Helical" evidence="9">
    <location>
        <begin position="158"/>
        <end position="181"/>
    </location>
</feature>
<feature type="compositionally biased region" description="Basic and acidic residues" evidence="8">
    <location>
        <begin position="1"/>
        <end position="16"/>
    </location>
</feature>
<feature type="domain" description="Cation efflux protein cytoplasmic" evidence="11">
    <location>
        <begin position="254"/>
        <end position="327"/>
    </location>
</feature>
<keyword evidence="7 9" id="KW-0472">Membrane</keyword>
<dbReference type="InterPro" id="IPR027469">
    <property type="entry name" value="Cation_efflux_TMD_sf"/>
</dbReference>
<accession>A0AAX3MWT9</accession>
<evidence type="ECO:0000256" key="9">
    <source>
        <dbReference type="SAM" id="Phobius"/>
    </source>
</evidence>
<dbReference type="InterPro" id="IPR002524">
    <property type="entry name" value="Cation_efflux"/>
</dbReference>
<evidence type="ECO:0000259" key="10">
    <source>
        <dbReference type="Pfam" id="PF01545"/>
    </source>
</evidence>
<feature type="region of interest" description="Disordered" evidence="8">
    <location>
        <begin position="1"/>
        <end position="49"/>
    </location>
</feature>
<dbReference type="InterPro" id="IPR050681">
    <property type="entry name" value="CDF/SLC30A"/>
</dbReference>
<dbReference type="RefSeq" id="WP_081872317.1">
    <property type="nucleotide sequence ID" value="NZ_CP118101.1"/>
</dbReference>
<evidence type="ECO:0000256" key="8">
    <source>
        <dbReference type="SAM" id="MobiDB-lite"/>
    </source>
</evidence>
<dbReference type="Proteomes" id="UP001220962">
    <property type="component" value="Chromosome"/>
</dbReference>
<dbReference type="InterPro" id="IPR027470">
    <property type="entry name" value="Cation_efflux_CTD"/>
</dbReference>
<dbReference type="SUPFAM" id="SSF160240">
    <property type="entry name" value="Cation efflux protein cytoplasmic domain-like"/>
    <property type="match status" value="1"/>
</dbReference>
<feature type="compositionally biased region" description="Basic residues" evidence="8">
    <location>
        <begin position="37"/>
        <end position="48"/>
    </location>
</feature>
<evidence type="ECO:0000313" key="14">
    <source>
        <dbReference type="Proteomes" id="UP001220962"/>
    </source>
</evidence>
<keyword evidence="4 9" id="KW-0812">Transmembrane</keyword>
<dbReference type="InterPro" id="IPR036837">
    <property type="entry name" value="Cation_efflux_CTD_sf"/>
</dbReference>
<reference evidence="12 15" key="1">
    <citation type="submission" date="2023-02" db="EMBL/GenBank/DDBJ databases">
        <title>Pathogen: clinical or host-associated sample.</title>
        <authorList>
            <person name="Hergert J."/>
            <person name="Casey R."/>
            <person name="Wagner J."/>
            <person name="Young E.L."/>
            <person name="Oakeson K.F."/>
        </authorList>
    </citation>
    <scope>NUCLEOTIDE SEQUENCE</scope>
    <source>
        <strain evidence="13 15">2022CK-00829</strain>
        <strain evidence="12">2022CK-00830</strain>
    </source>
</reference>
<keyword evidence="3" id="KW-0813">Transport</keyword>
<comment type="similarity">
    <text evidence="2">Belongs to the cation diffusion facilitator (CDF) transporter (TC 2.A.4) family. SLC30A subfamily.</text>
</comment>
<evidence type="ECO:0000256" key="5">
    <source>
        <dbReference type="ARBA" id="ARBA00022989"/>
    </source>
</evidence>
<evidence type="ECO:0000313" key="13">
    <source>
        <dbReference type="EMBL" id="WDI01003.1"/>
    </source>
</evidence>
<proteinExistence type="inferred from homology"/>
<evidence type="ECO:0000256" key="4">
    <source>
        <dbReference type="ARBA" id="ARBA00022692"/>
    </source>
</evidence>
<dbReference type="GO" id="GO:0005385">
    <property type="term" value="F:zinc ion transmembrane transporter activity"/>
    <property type="evidence" value="ECO:0007669"/>
    <property type="project" value="TreeGrafter"/>
</dbReference>
<dbReference type="NCBIfam" id="TIGR01297">
    <property type="entry name" value="CDF"/>
    <property type="match status" value="1"/>
</dbReference>
<evidence type="ECO:0000256" key="2">
    <source>
        <dbReference type="ARBA" id="ARBA00008873"/>
    </source>
</evidence>
<keyword evidence="15" id="KW-1185">Reference proteome</keyword>
<dbReference type="SUPFAM" id="SSF161111">
    <property type="entry name" value="Cation efflux protein transmembrane domain-like"/>
    <property type="match status" value="1"/>
</dbReference>
<evidence type="ECO:0000256" key="7">
    <source>
        <dbReference type="ARBA" id="ARBA00023136"/>
    </source>
</evidence>
<dbReference type="AlphaFoldDB" id="A0AAX3MWT9"/>
<protein>
    <submittedName>
        <fullName evidence="12">Cation diffusion facilitator family transporter</fullName>
    </submittedName>
</protein>
<keyword evidence="5 9" id="KW-1133">Transmembrane helix</keyword>
<dbReference type="Gene3D" id="1.20.1510.10">
    <property type="entry name" value="Cation efflux protein transmembrane domain"/>
    <property type="match status" value="1"/>
</dbReference>
<dbReference type="PANTHER" id="PTHR11562:SF17">
    <property type="entry name" value="RE54080P-RELATED"/>
    <property type="match status" value="1"/>
</dbReference>
<organism evidence="12 14">
    <name type="scientific">Paenibacillus urinalis</name>
    <dbReference type="NCBI Taxonomy" id="521520"/>
    <lineage>
        <taxon>Bacteria</taxon>
        <taxon>Bacillati</taxon>
        <taxon>Bacillota</taxon>
        <taxon>Bacilli</taxon>
        <taxon>Bacillales</taxon>
        <taxon>Paenibacillaceae</taxon>
        <taxon>Paenibacillus</taxon>
    </lineage>
</organism>
<feature type="transmembrane region" description="Helical" evidence="9">
    <location>
        <begin position="225"/>
        <end position="242"/>
    </location>
</feature>
<gene>
    <name evidence="12" type="ORF">PUW23_17355</name>
    <name evidence="13" type="ORF">PUW25_17195</name>
</gene>
<feature type="transmembrane region" description="Helical" evidence="9">
    <location>
        <begin position="83"/>
        <end position="104"/>
    </location>
</feature>
<feature type="domain" description="Cation efflux protein transmembrane" evidence="10">
    <location>
        <begin position="57"/>
        <end position="250"/>
    </location>
</feature>
<keyword evidence="6" id="KW-0406">Ion transport</keyword>
<evidence type="ECO:0000256" key="1">
    <source>
        <dbReference type="ARBA" id="ARBA00004141"/>
    </source>
</evidence>
<dbReference type="EMBL" id="CP118108">
    <property type="protein sequence ID" value="WDI01003.1"/>
    <property type="molecule type" value="Genomic_DNA"/>
</dbReference>
<evidence type="ECO:0000313" key="12">
    <source>
        <dbReference type="EMBL" id="WDH81289.1"/>
    </source>
</evidence>
<dbReference type="InterPro" id="IPR058533">
    <property type="entry name" value="Cation_efflux_TM"/>
</dbReference>
<feature type="transmembrane region" description="Helical" evidence="9">
    <location>
        <begin position="193"/>
        <end position="219"/>
    </location>
</feature>
<comment type="subcellular location">
    <subcellularLocation>
        <location evidence="1">Membrane</location>
        <topology evidence="1">Multi-pass membrane protein</topology>
    </subcellularLocation>
</comment>
<dbReference type="GO" id="GO:0005886">
    <property type="term" value="C:plasma membrane"/>
    <property type="evidence" value="ECO:0007669"/>
    <property type="project" value="TreeGrafter"/>
</dbReference>